<feature type="compositionally biased region" description="Polar residues" evidence="7">
    <location>
        <begin position="93"/>
        <end position="103"/>
    </location>
</feature>
<name>A0A427YP11_9TREE</name>
<comment type="caution">
    <text evidence="10">The sequence shown here is derived from an EMBL/GenBank/DDBJ whole genome shotgun (WGS) entry which is preliminary data.</text>
</comment>
<protein>
    <recommendedName>
        <fullName evidence="9">Major facilitator superfamily (MFS) profile domain-containing protein</fullName>
    </recommendedName>
</protein>
<feature type="transmembrane region" description="Helical" evidence="8">
    <location>
        <begin position="199"/>
        <end position="224"/>
    </location>
</feature>
<feature type="transmembrane region" description="Helical" evidence="8">
    <location>
        <begin position="598"/>
        <end position="616"/>
    </location>
</feature>
<feature type="transmembrane region" description="Helical" evidence="8">
    <location>
        <begin position="292"/>
        <end position="313"/>
    </location>
</feature>
<feature type="transmembrane region" description="Helical" evidence="8">
    <location>
        <begin position="665"/>
        <end position="683"/>
    </location>
</feature>
<dbReference type="Proteomes" id="UP000279259">
    <property type="component" value="Unassembled WGS sequence"/>
</dbReference>
<feature type="transmembrane region" description="Helical" evidence="8">
    <location>
        <begin position="461"/>
        <end position="482"/>
    </location>
</feature>
<feature type="compositionally biased region" description="Basic and acidic residues" evidence="7">
    <location>
        <begin position="111"/>
        <end position="164"/>
    </location>
</feature>
<evidence type="ECO:0000256" key="2">
    <source>
        <dbReference type="ARBA" id="ARBA00008335"/>
    </source>
</evidence>
<reference evidence="10 11" key="1">
    <citation type="submission" date="2018-11" db="EMBL/GenBank/DDBJ databases">
        <title>Genome sequence of Saitozyma podzolica DSM 27192.</title>
        <authorList>
            <person name="Aliyu H."/>
            <person name="Gorte O."/>
            <person name="Ochsenreither K."/>
        </authorList>
    </citation>
    <scope>NUCLEOTIDE SEQUENCE [LARGE SCALE GENOMIC DNA]</scope>
    <source>
        <strain evidence="10 11">DSM 27192</strain>
    </source>
</reference>
<evidence type="ECO:0000256" key="1">
    <source>
        <dbReference type="ARBA" id="ARBA00004127"/>
    </source>
</evidence>
<dbReference type="AlphaFoldDB" id="A0A427YP11"/>
<dbReference type="InterPro" id="IPR036259">
    <property type="entry name" value="MFS_trans_sf"/>
</dbReference>
<feature type="region of interest" description="Disordered" evidence="7">
    <location>
        <begin position="706"/>
        <end position="793"/>
    </location>
</feature>
<feature type="compositionally biased region" description="Pro residues" evidence="7">
    <location>
        <begin position="37"/>
        <end position="57"/>
    </location>
</feature>
<dbReference type="Gene3D" id="1.20.1720.10">
    <property type="entry name" value="Multidrug resistance protein D"/>
    <property type="match status" value="1"/>
</dbReference>
<feature type="transmembrane region" description="Helical" evidence="8">
    <location>
        <begin position="419"/>
        <end position="441"/>
    </location>
</feature>
<feature type="transmembrane region" description="Helical" evidence="8">
    <location>
        <begin position="556"/>
        <end position="577"/>
    </location>
</feature>
<evidence type="ECO:0000256" key="3">
    <source>
        <dbReference type="ARBA" id="ARBA00022448"/>
    </source>
</evidence>
<feature type="transmembrane region" description="Helical" evidence="8">
    <location>
        <begin position="266"/>
        <end position="286"/>
    </location>
</feature>
<feature type="compositionally biased region" description="Low complexity" evidence="7">
    <location>
        <begin position="8"/>
        <end position="36"/>
    </location>
</feature>
<dbReference type="PROSITE" id="PS50850">
    <property type="entry name" value="MFS"/>
    <property type="match status" value="1"/>
</dbReference>
<dbReference type="EMBL" id="RSCD01000005">
    <property type="protein sequence ID" value="RSH92821.1"/>
    <property type="molecule type" value="Genomic_DNA"/>
</dbReference>
<dbReference type="InterPro" id="IPR011701">
    <property type="entry name" value="MFS"/>
</dbReference>
<evidence type="ECO:0000256" key="4">
    <source>
        <dbReference type="ARBA" id="ARBA00022692"/>
    </source>
</evidence>
<evidence type="ECO:0000256" key="8">
    <source>
        <dbReference type="SAM" id="Phobius"/>
    </source>
</evidence>
<accession>A0A427YP11</accession>
<dbReference type="InterPro" id="IPR020846">
    <property type="entry name" value="MFS_dom"/>
</dbReference>
<dbReference type="CDD" id="cd17502">
    <property type="entry name" value="MFS_Azr1_MDR_like"/>
    <property type="match status" value="1"/>
</dbReference>
<evidence type="ECO:0000313" key="10">
    <source>
        <dbReference type="EMBL" id="RSH92821.1"/>
    </source>
</evidence>
<dbReference type="PRINTS" id="PR01036">
    <property type="entry name" value="TCRTETB"/>
</dbReference>
<keyword evidence="4 8" id="KW-0812">Transmembrane</keyword>
<feature type="transmembrane region" description="Helical" evidence="8">
    <location>
        <begin position="525"/>
        <end position="544"/>
    </location>
</feature>
<dbReference type="GO" id="GO:0005886">
    <property type="term" value="C:plasma membrane"/>
    <property type="evidence" value="ECO:0007669"/>
    <property type="project" value="TreeGrafter"/>
</dbReference>
<keyword evidence="3" id="KW-0813">Transport</keyword>
<evidence type="ECO:0000256" key="7">
    <source>
        <dbReference type="SAM" id="MobiDB-lite"/>
    </source>
</evidence>
<dbReference type="FunFam" id="1.20.1720.10:FF:000013">
    <property type="entry name" value="Related to multidrug resistance proteins"/>
    <property type="match status" value="1"/>
</dbReference>
<feature type="compositionally biased region" description="Basic and acidic residues" evidence="7">
    <location>
        <begin position="724"/>
        <end position="734"/>
    </location>
</feature>
<feature type="transmembrane region" description="Helical" evidence="8">
    <location>
        <begin position="393"/>
        <end position="413"/>
    </location>
</feature>
<organism evidence="10 11">
    <name type="scientific">Saitozyma podzolica</name>
    <dbReference type="NCBI Taxonomy" id="1890683"/>
    <lineage>
        <taxon>Eukaryota</taxon>
        <taxon>Fungi</taxon>
        <taxon>Dikarya</taxon>
        <taxon>Basidiomycota</taxon>
        <taxon>Agaricomycotina</taxon>
        <taxon>Tremellomycetes</taxon>
        <taxon>Tremellales</taxon>
        <taxon>Trimorphomycetaceae</taxon>
        <taxon>Saitozyma</taxon>
    </lineage>
</organism>
<comment type="similarity">
    <text evidence="2">Belongs to the major facilitator superfamily.</text>
</comment>
<feature type="compositionally biased region" description="Basic and acidic residues" evidence="7">
    <location>
        <begin position="760"/>
        <end position="781"/>
    </location>
</feature>
<evidence type="ECO:0000313" key="11">
    <source>
        <dbReference type="Proteomes" id="UP000279259"/>
    </source>
</evidence>
<keyword evidence="6 8" id="KW-0472">Membrane</keyword>
<evidence type="ECO:0000256" key="5">
    <source>
        <dbReference type="ARBA" id="ARBA00022989"/>
    </source>
</evidence>
<dbReference type="PANTHER" id="PTHR23501:SF189">
    <property type="entry name" value="DRUG TRANSPORTER, PUTATIVE (AFU_ORTHOLOGUE AFUA_4G03920)-RELATED"/>
    <property type="match status" value="1"/>
</dbReference>
<dbReference type="Pfam" id="PF07690">
    <property type="entry name" value="MFS_1"/>
    <property type="match status" value="1"/>
</dbReference>
<keyword evidence="11" id="KW-1185">Reference proteome</keyword>
<evidence type="ECO:0000259" key="9">
    <source>
        <dbReference type="PROSITE" id="PS50850"/>
    </source>
</evidence>
<comment type="subcellular location">
    <subcellularLocation>
        <location evidence="1">Endomembrane system</location>
        <topology evidence="1">Multi-pass membrane protein</topology>
    </subcellularLocation>
</comment>
<feature type="transmembrane region" description="Helical" evidence="8">
    <location>
        <begin position="359"/>
        <end position="377"/>
    </location>
</feature>
<proteinExistence type="inferred from homology"/>
<dbReference type="Gene3D" id="1.20.1250.20">
    <property type="entry name" value="MFS general substrate transporter like domains"/>
    <property type="match status" value="1"/>
</dbReference>
<gene>
    <name evidence="10" type="ORF">EHS25_008267</name>
</gene>
<feature type="transmembrane region" description="Helical" evidence="8">
    <location>
        <begin position="325"/>
        <end position="347"/>
    </location>
</feature>
<dbReference type="GO" id="GO:0022857">
    <property type="term" value="F:transmembrane transporter activity"/>
    <property type="evidence" value="ECO:0007669"/>
    <property type="project" value="InterPro"/>
</dbReference>
<dbReference type="PANTHER" id="PTHR23501">
    <property type="entry name" value="MAJOR FACILITATOR SUPERFAMILY"/>
    <property type="match status" value="1"/>
</dbReference>
<feature type="transmembrane region" description="Helical" evidence="8">
    <location>
        <begin position="236"/>
        <end position="254"/>
    </location>
</feature>
<keyword evidence="5 8" id="KW-1133">Transmembrane helix</keyword>
<sequence>MTAHEVGTSSLDSPPMPSDSSSSSMTLLSPSSSAPPEEQPPLVPPPRATNPMPPPASGIPSGRSQSSRTARPAYTRKTSNPPNAPPTEGEPLQRTSSKNSIHAQNALRRMATHETGEGVEHEHDGPDRLDTHDEHEHEHEHEHDHDHDHSDHGHSHGPEDHAARDEEEAVGMGEGSKVKKEKKEVVLQDQTNLLPTRQVIMVFVGLTAALFCSLLDQTIVTTALPTLGRVFNRADIASWVGTAYLLTSTSMQPIYGRLSDIFGRKFVLLGSLTIFLIGSLACALAQSMIQLIIFRAIQGIGGGGILTLSMIIISDVVSLKERGKYQGITGCVIALSNSIGPILGGVFTEKVSWRWCFYINLPLTCASIVVIIFLLPLRRVRGGMVEKLKKLDWYGGVLTIAWAVLILLAFSWAGTQYSWGSAGVLAPLLIGLALLGVWLFVEAKLMPLPLVPLYVFKDGTVAAAMVTTWFSGAAFYATLYYLPTYFQIVKGASAIHSGVLILPLVLVQTTCAFTSGWLVSKTGDYWWNLVIGFAFWTIGLGLMGSTNENSSDGVLAGFQVIIGVGAGQTFQTSLMAIQAAVSRKDMATVTGMRNFMRMLGGTVALAVCSAIINNIVRAKLGVDGIASSVIDQVLSDPTTVSALGLSSAQQSAVIAAYAKGISACFYFMCPCAGISLFLTVFFIKKISLKRDDDAVKKAEAKAWVESKKAKRRRNRNGGDAPDGASEKVAEEGRSRQTSVGSSHAEAYLGLETRCSAEQSTEEKTGFRRLEKEVEEAGRGMEEAAGVQPSAREV</sequence>
<dbReference type="GO" id="GO:0012505">
    <property type="term" value="C:endomembrane system"/>
    <property type="evidence" value="ECO:0007669"/>
    <property type="project" value="UniProtKB-SubCell"/>
</dbReference>
<dbReference type="OrthoDB" id="10021397at2759"/>
<evidence type="ECO:0000256" key="6">
    <source>
        <dbReference type="ARBA" id="ARBA00023136"/>
    </source>
</evidence>
<feature type="transmembrane region" description="Helical" evidence="8">
    <location>
        <begin position="494"/>
        <end position="518"/>
    </location>
</feature>
<feature type="region of interest" description="Disordered" evidence="7">
    <location>
        <begin position="1"/>
        <end position="183"/>
    </location>
</feature>
<feature type="domain" description="Major facilitator superfamily (MFS) profile" evidence="9">
    <location>
        <begin position="202"/>
        <end position="687"/>
    </location>
</feature>
<dbReference type="SUPFAM" id="SSF103473">
    <property type="entry name" value="MFS general substrate transporter"/>
    <property type="match status" value="1"/>
</dbReference>